<gene>
    <name evidence="9" type="ORF">JL102_01240</name>
</gene>
<dbReference type="InterPro" id="IPR047699">
    <property type="entry name" value="Permease_put_prefix"/>
</dbReference>
<evidence type="ECO:0000256" key="1">
    <source>
        <dbReference type="ARBA" id="ARBA00004651"/>
    </source>
</evidence>
<keyword evidence="4 6" id="KW-1133">Transmembrane helix</keyword>
<evidence type="ECO:0000256" key="5">
    <source>
        <dbReference type="ARBA" id="ARBA00023136"/>
    </source>
</evidence>
<dbReference type="Proteomes" id="UP000659388">
    <property type="component" value="Unassembled WGS sequence"/>
</dbReference>
<organism evidence="9 10">
    <name type="scientific">Fulvivirga sediminis</name>
    <dbReference type="NCBI Taxonomy" id="2803949"/>
    <lineage>
        <taxon>Bacteria</taxon>
        <taxon>Pseudomonadati</taxon>
        <taxon>Bacteroidota</taxon>
        <taxon>Cytophagia</taxon>
        <taxon>Cytophagales</taxon>
        <taxon>Fulvivirgaceae</taxon>
        <taxon>Fulvivirga</taxon>
    </lineage>
</organism>
<evidence type="ECO:0000256" key="3">
    <source>
        <dbReference type="ARBA" id="ARBA00022692"/>
    </source>
</evidence>
<feature type="transmembrane region" description="Helical" evidence="6">
    <location>
        <begin position="506"/>
        <end position="527"/>
    </location>
</feature>
<feature type="domain" description="MacB-like periplasmic core" evidence="8">
    <location>
        <begin position="95"/>
        <end position="322"/>
    </location>
</feature>
<sequence length="873" mass="98882">MVKKNNTPPKLAERLLLWFLKEQLAEEVLGDLNEKFYSEAANGSLRRAKLNYWHQVIHYLRPFAIKSISSKTQNTMLIHHLKIGLRSIRSSKSYSIINISGLALGLASFLFIMLWVNDELQMDNFHSKSQQLYNVYQTIEEQSGNLNGSPNTPLSNAGALLLDSAESEIPEVKMVNHYATGYEFPWGFPKTFRRGKKLFKLSGSRASPNFFKMFDYTVIAGSKQAAIKDISSIAISRKMALLFFDSPEEAIGKSLNYENNLDFQVQAVFEDAPQHSSLEFDYLINIENQILHKVEWASHKIITTYLLEEGAKPNQVSQKLNAYLANRQDESSGKNIRIGLQPFKDQYLVSGFDNGKPANGKMAYVKLFIAVAIFILIVACINFMNLSTARSVKKGKEVAVRKVVGSSKGLLVQQFLSEFLLMTLMAFFLAILIVFSLLPAFNQFTGKQIELPITELWFWGSLLILAFITSFAAGAYPSLFLSALIPAKTLKGAVRFSNRSRFFQKGLVVFQFCLSILLLIATVVFTWQTNYISNSHLGYNKENLIYLRIEGNLNSKYNLLRKRLTNMPGIAMVDRSSEAPHAMNFEVSDPINWEGKEDGQIVNFKPVSVGFDFTKIMGLQVVEGRTFNRNIASDSNAFMVNEMALNEMGIKDPIGKWISAWEKKGRIIGVIKDFHTHSFRQKIKPLVIDVKEDLYFGEIIVRTEVGKTKEALASMEQIFEEINPDYPFNYQFLDTEYMKLYKSEETVSKLCNLFAGLAIIISCLGLLGLSMFSAQQRTKEMGIRKVLGANMTHIITKFSQEFIVLVALAFLITTPLAWLLMNHWLQGFAYRIDLSWWIFALAGLVIVSITLLTVSFQSYKVAMVNPARTLRSE</sequence>
<dbReference type="PANTHER" id="PTHR30572">
    <property type="entry name" value="MEMBRANE COMPONENT OF TRANSPORTER-RELATED"/>
    <property type="match status" value="1"/>
</dbReference>
<keyword evidence="10" id="KW-1185">Reference proteome</keyword>
<comment type="subcellular location">
    <subcellularLocation>
        <location evidence="1">Cell membrane</location>
        <topology evidence="1">Multi-pass membrane protein</topology>
    </subcellularLocation>
</comment>
<feature type="transmembrane region" description="Helical" evidence="6">
    <location>
        <begin position="96"/>
        <end position="116"/>
    </location>
</feature>
<evidence type="ECO:0000313" key="10">
    <source>
        <dbReference type="Proteomes" id="UP000659388"/>
    </source>
</evidence>
<feature type="transmembrane region" description="Helical" evidence="6">
    <location>
        <begin position="802"/>
        <end position="821"/>
    </location>
</feature>
<dbReference type="GO" id="GO:0022857">
    <property type="term" value="F:transmembrane transporter activity"/>
    <property type="evidence" value="ECO:0007669"/>
    <property type="project" value="TreeGrafter"/>
</dbReference>
<dbReference type="GO" id="GO:0005886">
    <property type="term" value="C:plasma membrane"/>
    <property type="evidence" value="ECO:0007669"/>
    <property type="project" value="UniProtKB-SubCell"/>
</dbReference>
<keyword evidence="2" id="KW-1003">Cell membrane</keyword>
<dbReference type="PANTHER" id="PTHR30572:SF18">
    <property type="entry name" value="ABC-TYPE MACROLIDE FAMILY EXPORT SYSTEM PERMEASE COMPONENT 2"/>
    <property type="match status" value="1"/>
</dbReference>
<dbReference type="NCBIfam" id="NF038404">
    <property type="entry name" value="perm_prefix_2"/>
    <property type="match status" value="1"/>
</dbReference>
<proteinExistence type="predicted"/>
<feature type="domain" description="ABC3 transporter permease C-terminal" evidence="7">
    <location>
        <begin position="753"/>
        <end position="865"/>
    </location>
</feature>
<dbReference type="Pfam" id="PF12704">
    <property type="entry name" value="MacB_PCD"/>
    <property type="match status" value="1"/>
</dbReference>
<dbReference type="Pfam" id="PF02687">
    <property type="entry name" value="FtsX"/>
    <property type="match status" value="2"/>
</dbReference>
<dbReference type="AlphaFoldDB" id="A0A937F498"/>
<feature type="transmembrane region" description="Helical" evidence="6">
    <location>
        <begin position="458"/>
        <end position="485"/>
    </location>
</feature>
<dbReference type="EMBL" id="JAESIY010000001">
    <property type="protein sequence ID" value="MBL3654736.1"/>
    <property type="molecule type" value="Genomic_DNA"/>
</dbReference>
<reference evidence="9" key="1">
    <citation type="submission" date="2021-01" db="EMBL/GenBank/DDBJ databases">
        <title>Fulvivirga kasyanovii gen. nov., sp nov., a novel member of the phylum Bacteroidetes isolated from seawater in a mussel farm.</title>
        <authorList>
            <person name="Zhao L.-H."/>
            <person name="Wang Z.-J."/>
        </authorList>
    </citation>
    <scope>NUCLEOTIDE SEQUENCE</scope>
    <source>
        <strain evidence="9">2943</strain>
    </source>
</reference>
<evidence type="ECO:0000256" key="4">
    <source>
        <dbReference type="ARBA" id="ARBA00022989"/>
    </source>
</evidence>
<accession>A0A937F498</accession>
<keyword evidence="5 6" id="KW-0472">Membrane</keyword>
<dbReference type="InterPro" id="IPR003838">
    <property type="entry name" value="ABC3_permease_C"/>
</dbReference>
<evidence type="ECO:0000259" key="7">
    <source>
        <dbReference type="Pfam" id="PF02687"/>
    </source>
</evidence>
<comment type="caution">
    <text evidence="9">The sequence shown here is derived from an EMBL/GenBank/DDBJ whole genome shotgun (WGS) entry which is preliminary data.</text>
</comment>
<feature type="transmembrane region" description="Helical" evidence="6">
    <location>
        <begin position="753"/>
        <end position="774"/>
    </location>
</feature>
<dbReference type="RefSeq" id="WP_202241817.1">
    <property type="nucleotide sequence ID" value="NZ_JAESIY010000001.1"/>
</dbReference>
<evidence type="ECO:0000313" key="9">
    <source>
        <dbReference type="EMBL" id="MBL3654736.1"/>
    </source>
</evidence>
<evidence type="ECO:0000259" key="8">
    <source>
        <dbReference type="Pfam" id="PF12704"/>
    </source>
</evidence>
<name>A0A937F498_9BACT</name>
<feature type="domain" description="ABC3 transporter permease C-terminal" evidence="7">
    <location>
        <begin position="370"/>
        <end position="480"/>
    </location>
</feature>
<protein>
    <submittedName>
        <fullName evidence="9">ABC transporter permease</fullName>
    </submittedName>
</protein>
<evidence type="ECO:0000256" key="2">
    <source>
        <dbReference type="ARBA" id="ARBA00022475"/>
    </source>
</evidence>
<feature type="transmembrane region" description="Helical" evidence="6">
    <location>
        <begin position="836"/>
        <end position="856"/>
    </location>
</feature>
<dbReference type="InterPro" id="IPR050250">
    <property type="entry name" value="Macrolide_Exporter_MacB"/>
</dbReference>
<feature type="transmembrane region" description="Helical" evidence="6">
    <location>
        <begin position="419"/>
        <end position="438"/>
    </location>
</feature>
<dbReference type="InterPro" id="IPR025857">
    <property type="entry name" value="MacB_PCD"/>
</dbReference>
<keyword evidence="3 6" id="KW-0812">Transmembrane</keyword>
<evidence type="ECO:0000256" key="6">
    <source>
        <dbReference type="SAM" id="Phobius"/>
    </source>
</evidence>
<feature type="transmembrane region" description="Helical" evidence="6">
    <location>
        <begin position="363"/>
        <end position="384"/>
    </location>
</feature>